<dbReference type="Proteomes" id="UP000244929">
    <property type="component" value="Chromosome"/>
</dbReference>
<sequence>MGKKILREGYVIPQNGTKAFGMDRQDARFCYREKSKVYILDEADSLFLVADDAQRETLFYIQKKAVGTELDIPLDNADLNAPFREKQYGTENYISGENCGEAGEFTSDYLFNPDDYPDVEVNLITEKEFNKMKKTSVEYFEINNAITKKDSTITIAGKEFRDGKGDGGMPNTYIYAGEYKALHAYLLLYVCEACEEYTYFLIDKTTGEEIATFSNAPVFSANLDYVMDMGQLYSDSPTIIHAYKWKEKGSHGTYKEFGNWSPMGKGFWGSDNCFYTAVVPSITAESYRSDNARDIKKYNYRYIKIKIKADTPWTEEDGYTPPTTNGE</sequence>
<accession>A0A2S1QZT8</accession>
<dbReference type="RefSeq" id="WP_108778483.1">
    <property type="nucleotide sequence ID" value="NZ_CP029186.1"/>
</dbReference>
<dbReference type="OrthoDB" id="995425at2"/>
<keyword evidence="2" id="KW-1185">Reference proteome</keyword>
<dbReference type="EMBL" id="CP029186">
    <property type="protein sequence ID" value="AWH85781.1"/>
    <property type="molecule type" value="Genomic_DNA"/>
</dbReference>
<evidence type="ECO:0000313" key="1">
    <source>
        <dbReference type="EMBL" id="AWH85781.1"/>
    </source>
</evidence>
<proteinExistence type="predicted"/>
<dbReference type="AlphaFoldDB" id="A0A2S1QZT8"/>
<organism evidence="1 2">
    <name type="scientific">Flavobacterium album</name>
    <dbReference type="NCBI Taxonomy" id="2175091"/>
    <lineage>
        <taxon>Bacteria</taxon>
        <taxon>Pseudomonadati</taxon>
        <taxon>Bacteroidota</taxon>
        <taxon>Flavobacteriia</taxon>
        <taxon>Flavobacteriales</taxon>
        <taxon>Flavobacteriaceae</taxon>
        <taxon>Flavobacterium</taxon>
    </lineage>
</organism>
<evidence type="ECO:0000313" key="2">
    <source>
        <dbReference type="Proteomes" id="UP000244929"/>
    </source>
</evidence>
<protein>
    <submittedName>
        <fullName evidence="1">Uncharacterized protein</fullName>
    </submittedName>
</protein>
<name>A0A2S1QZT8_9FLAO</name>
<dbReference type="KEGG" id="falb:HYN59_11965"/>
<reference evidence="1 2" key="1">
    <citation type="submission" date="2018-04" db="EMBL/GenBank/DDBJ databases">
        <title>Genome sequencing of Flavobacterium sp. HYN0059.</title>
        <authorList>
            <person name="Yi H."/>
            <person name="Baek C."/>
        </authorList>
    </citation>
    <scope>NUCLEOTIDE SEQUENCE [LARGE SCALE GENOMIC DNA]</scope>
    <source>
        <strain evidence="1 2">HYN0059</strain>
    </source>
</reference>
<gene>
    <name evidence="1" type="ORF">HYN59_11965</name>
</gene>